<gene>
    <name evidence="2" type="ORF">C7443_11056</name>
</gene>
<name>A0A317MRK5_9GAMM</name>
<reference evidence="2 3" key="1">
    <citation type="submission" date="2018-05" db="EMBL/GenBank/DDBJ databases">
        <title>Genomic Encyclopedia of Type Strains, Phase IV (KMG-IV): sequencing the most valuable type-strain genomes for metagenomic binning, comparative biology and taxonomic classification.</title>
        <authorList>
            <person name="Goeker M."/>
        </authorList>
    </citation>
    <scope>NUCLEOTIDE SEQUENCE [LARGE SCALE GENOMIC DNA]</scope>
    <source>
        <strain evidence="2 3">DSM 23606</strain>
    </source>
</reference>
<evidence type="ECO:0000313" key="3">
    <source>
        <dbReference type="Proteomes" id="UP000246569"/>
    </source>
</evidence>
<dbReference type="Proteomes" id="UP000246569">
    <property type="component" value="Unassembled WGS sequence"/>
</dbReference>
<sequence>MSVPTPSIFERFFLAFSAFGRTLFSSRFATGVAGLRQGEAPAPASQPSPAVAEPVPVAPVPAAAPQPVMLREATPDAALQLLGLLQQDGRFIDFLQEDVAAYSDADIGAAARIVHDGCRKVLRNHFELAPVRSENEGSRLTIQAGFDPNALRLTGNVVGSAPFTGTLVHRGWRVTEVRLPKLADGHDVSVVAAAEVEL</sequence>
<dbReference type="AlphaFoldDB" id="A0A317MRK5"/>
<dbReference type="InterPro" id="IPR021212">
    <property type="entry name" value="DUF2760"/>
</dbReference>
<comment type="caution">
    <text evidence="2">The sequence shown here is derived from an EMBL/GenBank/DDBJ whole genome shotgun (WGS) entry which is preliminary data.</text>
</comment>
<protein>
    <submittedName>
        <fullName evidence="2">Uncharacterized protein DUF2760</fullName>
    </submittedName>
</protein>
<evidence type="ECO:0000259" key="1">
    <source>
        <dbReference type="Pfam" id="PF10816"/>
    </source>
</evidence>
<keyword evidence="3" id="KW-1185">Reference proteome</keyword>
<dbReference type="OrthoDB" id="21395at2"/>
<dbReference type="RefSeq" id="WP_110019565.1">
    <property type="nucleotide sequence ID" value="NZ_QGTJ01000010.1"/>
</dbReference>
<accession>A0A317MRK5</accession>
<organism evidence="2 3">
    <name type="scientific">Plasticicumulans acidivorans</name>
    <dbReference type="NCBI Taxonomy" id="886464"/>
    <lineage>
        <taxon>Bacteria</taxon>
        <taxon>Pseudomonadati</taxon>
        <taxon>Pseudomonadota</taxon>
        <taxon>Gammaproteobacteria</taxon>
        <taxon>Candidatus Competibacteraceae</taxon>
        <taxon>Plasticicumulans</taxon>
    </lineage>
</organism>
<dbReference type="EMBL" id="QGTJ01000010">
    <property type="protein sequence ID" value="PWV59511.1"/>
    <property type="molecule type" value="Genomic_DNA"/>
</dbReference>
<proteinExistence type="predicted"/>
<evidence type="ECO:0000313" key="2">
    <source>
        <dbReference type="EMBL" id="PWV59511.1"/>
    </source>
</evidence>
<dbReference type="Pfam" id="PF10816">
    <property type="entry name" value="DUF2760"/>
    <property type="match status" value="1"/>
</dbReference>
<feature type="domain" description="DUF2760" evidence="1">
    <location>
        <begin position="75"/>
        <end position="197"/>
    </location>
</feature>